<dbReference type="Pfam" id="PF00534">
    <property type="entry name" value="Glycos_transf_1"/>
    <property type="match status" value="1"/>
</dbReference>
<dbReference type="PANTHER" id="PTHR12526:SF629">
    <property type="entry name" value="TEICHURONIC ACID BIOSYNTHESIS GLYCOSYLTRANSFERASE TUAH-RELATED"/>
    <property type="match status" value="1"/>
</dbReference>
<name>A0ABT9Z4H1_9BACI</name>
<accession>A0ABT9Z4H1</accession>
<comment type="caution">
    <text evidence="5">The sequence shown here is derived from an EMBL/GenBank/DDBJ whole genome shotgun (WGS) entry which is preliminary data.</text>
</comment>
<dbReference type="EMBL" id="JAUSTZ010000008">
    <property type="protein sequence ID" value="MDQ0227159.1"/>
    <property type="molecule type" value="Genomic_DNA"/>
</dbReference>
<reference evidence="5 6" key="1">
    <citation type="submission" date="2023-07" db="EMBL/GenBank/DDBJ databases">
        <title>Genomic Encyclopedia of Type Strains, Phase IV (KMG-IV): sequencing the most valuable type-strain genomes for metagenomic binning, comparative biology and taxonomic classification.</title>
        <authorList>
            <person name="Goeker M."/>
        </authorList>
    </citation>
    <scope>NUCLEOTIDE SEQUENCE [LARGE SCALE GENOMIC DNA]</scope>
    <source>
        <strain evidence="5 6">DSM 17723</strain>
    </source>
</reference>
<evidence type="ECO:0000259" key="3">
    <source>
        <dbReference type="Pfam" id="PF00534"/>
    </source>
</evidence>
<evidence type="ECO:0000256" key="1">
    <source>
        <dbReference type="ARBA" id="ARBA00022676"/>
    </source>
</evidence>
<dbReference type="Pfam" id="PF13439">
    <property type="entry name" value="Glyco_transf_4"/>
    <property type="match status" value="1"/>
</dbReference>
<evidence type="ECO:0000259" key="4">
    <source>
        <dbReference type="Pfam" id="PF13439"/>
    </source>
</evidence>
<dbReference type="PANTHER" id="PTHR12526">
    <property type="entry name" value="GLYCOSYLTRANSFERASE"/>
    <property type="match status" value="1"/>
</dbReference>
<evidence type="ECO:0000313" key="6">
    <source>
        <dbReference type="Proteomes" id="UP001232245"/>
    </source>
</evidence>
<proteinExistence type="predicted"/>
<sequence length="407" mass="47052">MNILMLLYKDIHFDARVKREALALAEAGHQIYLACVREYQSPPPHIHNNIKLIRTNISVKSIKSSISNGTSTKKKPTILNRLLVWTVRTPVVKIIKDYLAYYEFYKKVKSSVNGMTIDVIHCHDLNTLWQGSMLAKDFSAKLVYDSHEIFNEMAGRNRLDRIVGYRVENLLFKKIDYFVTVNEFLRDYLFEKNGKKPSVLIQNIPIFDQQDLNANQDMFAKYGFTKADTILLYQGGFSPYRGLELIIKAMEKLPAHFKLVMIGSGVLKEELEKLVTTLQLEQRVFFHEQVPSEELMKYTAQAHIGLVMYEKVSKNNYYSTPNKIFEYLQAGIPAVSSNHPGKSVIIEKYKTGVLVDENVEAVVNGIHEVMNEYNQFQENCFQAQKELTWDNEKQKLVQLYQQLAEQS</sequence>
<keyword evidence="2" id="KW-0808">Transferase</keyword>
<dbReference type="Proteomes" id="UP001232245">
    <property type="component" value="Unassembled WGS sequence"/>
</dbReference>
<keyword evidence="6" id="KW-1185">Reference proteome</keyword>
<dbReference type="SUPFAM" id="SSF53756">
    <property type="entry name" value="UDP-Glycosyltransferase/glycogen phosphorylase"/>
    <property type="match status" value="1"/>
</dbReference>
<dbReference type="InterPro" id="IPR028098">
    <property type="entry name" value="Glyco_trans_4-like_N"/>
</dbReference>
<evidence type="ECO:0000256" key="2">
    <source>
        <dbReference type="ARBA" id="ARBA00022679"/>
    </source>
</evidence>
<feature type="domain" description="Glycosyltransferase subfamily 4-like N-terminal" evidence="4">
    <location>
        <begin position="18"/>
        <end position="202"/>
    </location>
</feature>
<feature type="domain" description="Glycosyl transferase family 1" evidence="3">
    <location>
        <begin position="217"/>
        <end position="380"/>
    </location>
</feature>
<gene>
    <name evidence="5" type="ORF">J2S02_003504</name>
</gene>
<protein>
    <submittedName>
        <fullName evidence="5">Glycosyltransferase involved in cell wall biosynthesis</fullName>
    </submittedName>
</protein>
<organism evidence="5 6">
    <name type="scientific">Metabacillus niabensis</name>
    <dbReference type="NCBI Taxonomy" id="324854"/>
    <lineage>
        <taxon>Bacteria</taxon>
        <taxon>Bacillati</taxon>
        <taxon>Bacillota</taxon>
        <taxon>Bacilli</taxon>
        <taxon>Bacillales</taxon>
        <taxon>Bacillaceae</taxon>
        <taxon>Metabacillus</taxon>
    </lineage>
</organism>
<dbReference type="InterPro" id="IPR001296">
    <property type="entry name" value="Glyco_trans_1"/>
</dbReference>
<evidence type="ECO:0000313" key="5">
    <source>
        <dbReference type="EMBL" id="MDQ0227159.1"/>
    </source>
</evidence>
<dbReference type="RefSeq" id="WP_174881509.1">
    <property type="nucleotide sequence ID" value="NZ_CADEPK010000364.1"/>
</dbReference>
<keyword evidence="1" id="KW-0328">Glycosyltransferase</keyword>
<dbReference type="Gene3D" id="3.40.50.2000">
    <property type="entry name" value="Glycogen Phosphorylase B"/>
    <property type="match status" value="2"/>
</dbReference>